<evidence type="ECO:0000313" key="1">
    <source>
        <dbReference type="EMBL" id="SUA17225.1"/>
    </source>
</evidence>
<dbReference type="Proteomes" id="UP000254193">
    <property type="component" value="Unassembled WGS sequence"/>
</dbReference>
<keyword evidence="2" id="KW-1185">Reference proteome</keyword>
<sequence length="232" mass="27801">MLELLNYLNLKDKMDFNQALELLENMLKERTDNGSYSWGKKQGNLSDRKTDFIYKIRSYSALLEKCQSENLDRPLTEYAKNRWLNFKSAQAIEAMFSQHHSVRKEADQYHQSIDFYINNINFDHKTSQFPRGFGHNLEYALKNKKEIIEWLYKNQSTERRMHFENRLFVILYDTKNKQHWKLKSDLRGIYTKITDYLDNFDQNALIALDQGLLKDGKPSNKIIYSDVIWYVK</sequence>
<reference evidence="1 2" key="1">
    <citation type="submission" date="2018-06" db="EMBL/GenBank/DDBJ databases">
        <authorList>
            <consortium name="Pathogen Informatics"/>
            <person name="Doyle S."/>
        </authorList>
    </citation>
    <scope>NUCLEOTIDE SEQUENCE [LARGE SCALE GENOMIC DNA]</scope>
    <source>
        <strain evidence="1 2">NCTC10616</strain>
    </source>
</reference>
<evidence type="ECO:0000313" key="2">
    <source>
        <dbReference type="Proteomes" id="UP000254193"/>
    </source>
</evidence>
<dbReference type="AlphaFoldDB" id="A0A378VJR2"/>
<name>A0A378VJR2_NEILA</name>
<protein>
    <submittedName>
        <fullName evidence="1">Uncharacterized protein</fullName>
    </submittedName>
</protein>
<gene>
    <name evidence="1" type="ORF">NCTC10616_00887</name>
</gene>
<dbReference type="EMBL" id="UGRO01000002">
    <property type="protein sequence ID" value="SUA17225.1"/>
    <property type="molecule type" value="Genomic_DNA"/>
</dbReference>
<accession>A0A378VJR2</accession>
<proteinExistence type="predicted"/>
<organism evidence="1 2">
    <name type="scientific">Neisseria lactamica</name>
    <dbReference type="NCBI Taxonomy" id="486"/>
    <lineage>
        <taxon>Bacteria</taxon>
        <taxon>Pseudomonadati</taxon>
        <taxon>Pseudomonadota</taxon>
        <taxon>Betaproteobacteria</taxon>
        <taxon>Neisseriales</taxon>
        <taxon>Neisseriaceae</taxon>
        <taxon>Neisseria</taxon>
    </lineage>
</organism>